<keyword evidence="6" id="KW-1133">Transmembrane helix</keyword>
<evidence type="ECO:0000256" key="3">
    <source>
        <dbReference type="ARBA" id="ARBA00022448"/>
    </source>
</evidence>
<dbReference type="Pfam" id="PF03650">
    <property type="entry name" value="MPC"/>
    <property type="match status" value="1"/>
</dbReference>
<sequence>MSLVYKTVVSAVDKIVPAKLQPLWSHPAGPKTIFFWAPAFKWGLVMAGIGDLTRPADKISLPQQGALSATGLVWARYSLVIIPKNWSLFSVNVFVAITGLYQLQRAVRYQQSLKASESAEAGKAQVQPASA</sequence>
<evidence type="ECO:0000313" key="10">
    <source>
        <dbReference type="EMBL" id="KAJ1532330.1"/>
    </source>
</evidence>
<keyword evidence="5 9" id="KW-0999">Mitochondrion inner membrane</keyword>
<dbReference type="EMBL" id="JAPTSV010000001">
    <property type="protein sequence ID" value="KAJ1532330.1"/>
    <property type="molecule type" value="Genomic_DNA"/>
</dbReference>
<evidence type="ECO:0000256" key="2">
    <source>
        <dbReference type="ARBA" id="ARBA00006416"/>
    </source>
</evidence>
<evidence type="ECO:0000256" key="8">
    <source>
        <dbReference type="ARBA" id="ARBA00023136"/>
    </source>
</evidence>
<keyword evidence="8" id="KW-0472">Membrane</keyword>
<comment type="function">
    <text evidence="9">Mediates the uptake of pyruvate into mitochondria.</text>
</comment>
<evidence type="ECO:0000256" key="4">
    <source>
        <dbReference type="ARBA" id="ARBA00022692"/>
    </source>
</evidence>
<comment type="subcellular location">
    <subcellularLocation>
        <location evidence="1 9">Mitochondrion inner membrane</location>
        <topology evidence="1 9">Multi-pass membrane protein</topology>
    </subcellularLocation>
</comment>
<reference evidence="10" key="1">
    <citation type="submission" date="2022-12" db="EMBL/GenBank/DDBJ databases">
        <title>Chromosome-level genome assembly of the bean flower thrips Megalurothrips usitatus.</title>
        <authorList>
            <person name="Ma L."/>
            <person name="Liu Q."/>
            <person name="Li H."/>
            <person name="Cai W."/>
        </authorList>
    </citation>
    <scope>NUCLEOTIDE SEQUENCE</scope>
    <source>
        <strain evidence="10">Cailab_2022a</strain>
    </source>
</reference>
<gene>
    <name evidence="10" type="ORF">ONE63_000937</name>
</gene>
<name>A0AAV7Y018_9NEOP</name>
<comment type="caution">
    <text evidence="10">The sequence shown here is derived from an EMBL/GenBank/DDBJ whole genome shotgun (WGS) entry which is preliminary data.</text>
</comment>
<accession>A0AAV7Y018</accession>
<protein>
    <recommendedName>
        <fullName evidence="9">Mitochondrial pyruvate carrier</fullName>
    </recommendedName>
</protein>
<dbReference type="PANTHER" id="PTHR14154">
    <property type="entry name" value="UPF0041 BRAIN PROTEIN 44-RELATED"/>
    <property type="match status" value="1"/>
</dbReference>
<organism evidence="10 11">
    <name type="scientific">Megalurothrips usitatus</name>
    <name type="common">bean blossom thrips</name>
    <dbReference type="NCBI Taxonomy" id="439358"/>
    <lineage>
        <taxon>Eukaryota</taxon>
        <taxon>Metazoa</taxon>
        <taxon>Ecdysozoa</taxon>
        <taxon>Arthropoda</taxon>
        <taxon>Hexapoda</taxon>
        <taxon>Insecta</taxon>
        <taxon>Pterygota</taxon>
        <taxon>Neoptera</taxon>
        <taxon>Paraneoptera</taxon>
        <taxon>Thysanoptera</taxon>
        <taxon>Terebrantia</taxon>
        <taxon>Thripoidea</taxon>
        <taxon>Thripidae</taxon>
        <taxon>Megalurothrips</taxon>
    </lineage>
</organism>
<evidence type="ECO:0000256" key="1">
    <source>
        <dbReference type="ARBA" id="ARBA00004448"/>
    </source>
</evidence>
<comment type="similarity">
    <text evidence="2 9">Belongs to the mitochondrial pyruvate carrier (MPC) (TC 2.A.105) family.</text>
</comment>
<proteinExistence type="inferred from homology"/>
<keyword evidence="7 9" id="KW-0496">Mitochondrion</keyword>
<dbReference type="InterPro" id="IPR005336">
    <property type="entry name" value="MPC"/>
</dbReference>
<keyword evidence="3 9" id="KW-0813">Transport</keyword>
<evidence type="ECO:0000313" key="11">
    <source>
        <dbReference type="Proteomes" id="UP001075354"/>
    </source>
</evidence>
<evidence type="ECO:0000256" key="6">
    <source>
        <dbReference type="ARBA" id="ARBA00022989"/>
    </source>
</evidence>
<keyword evidence="4" id="KW-0812">Transmembrane</keyword>
<evidence type="ECO:0000256" key="7">
    <source>
        <dbReference type="ARBA" id="ARBA00023128"/>
    </source>
</evidence>
<evidence type="ECO:0000256" key="9">
    <source>
        <dbReference type="RuleBase" id="RU363100"/>
    </source>
</evidence>
<keyword evidence="11" id="KW-1185">Reference proteome</keyword>
<dbReference type="GO" id="GO:0006850">
    <property type="term" value="P:pyruvate import into mitochondria"/>
    <property type="evidence" value="ECO:0007669"/>
    <property type="project" value="InterPro"/>
</dbReference>
<dbReference type="AlphaFoldDB" id="A0AAV7Y018"/>
<evidence type="ECO:0000256" key="5">
    <source>
        <dbReference type="ARBA" id="ARBA00022792"/>
    </source>
</evidence>
<dbReference type="Proteomes" id="UP001075354">
    <property type="component" value="Chromosome 1"/>
</dbReference>
<dbReference type="GO" id="GO:0005743">
    <property type="term" value="C:mitochondrial inner membrane"/>
    <property type="evidence" value="ECO:0007669"/>
    <property type="project" value="UniProtKB-SubCell"/>
</dbReference>